<dbReference type="EMBL" id="NMVI01000018">
    <property type="protein sequence ID" value="OYN86395.1"/>
    <property type="molecule type" value="Genomic_DNA"/>
</dbReference>
<evidence type="ECO:0000313" key="1">
    <source>
        <dbReference type="EMBL" id="OYN86395.1"/>
    </source>
</evidence>
<evidence type="ECO:0000313" key="4">
    <source>
        <dbReference type="Proteomes" id="UP000216533"/>
    </source>
</evidence>
<dbReference type="EMBL" id="NMVJ01000006">
    <property type="protein sequence ID" value="OYN91170.1"/>
    <property type="molecule type" value="Genomic_DNA"/>
</dbReference>
<accession>A0A255EA71</accession>
<protein>
    <submittedName>
        <fullName evidence="2">Uncharacterized protein</fullName>
    </submittedName>
</protein>
<accession>A0A255EIV3</accession>
<dbReference type="Proteomes" id="UP000216300">
    <property type="component" value="Unassembled WGS sequence"/>
</dbReference>
<evidence type="ECO:0000313" key="2">
    <source>
        <dbReference type="EMBL" id="OYN91170.1"/>
    </source>
</evidence>
<dbReference type="RefSeq" id="WP_094450965.1">
    <property type="nucleotide sequence ID" value="NZ_NMVI01000018.1"/>
</dbReference>
<name>A0A255EIV3_9ACTN</name>
<dbReference type="Proteomes" id="UP000216533">
    <property type="component" value="Unassembled WGS sequence"/>
</dbReference>
<proteinExistence type="predicted"/>
<evidence type="ECO:0000313" key="3">
    <source>
        <dbReference type="Proteomes" id="UP000216300"/>
    </source>
</evidence>
<comment type="caution">
    <text evidence="2">The sequence shown here is derived from an EMBL/GenBank/DDBJ whole genome shotgun (WGS) entry which is preliminary data.</text>
</comment>
<dbReference type="AlphaFoldDB" id="A0A255EIV3"/>
<reference evidence="3 4" key="1">
    <citation type="submission" date="2017-07" db="EMBL/GenBank/DDBJ databases">
        <title>Draft whole genome sequences of clinical Proprionibacteriaceae strains.</title>
        <authorList>
            <person name="Bernier A.-M."/>
            <person name="Bernard K."/>
            <person name="Domingo M.-C."/>
        </authorList>
    </citation>
    <scope>NUCLEOTIDE SEQUENCE [LARGE SCALE GENOMIC DNA]</scope>
    <source>
        <strain evidence="2 3">NML 150081</strain>
        <strain evidence="1 4">NML 160184</strain>
    </source>
</reference>
<organism evidence="2 3">
    <name type="scientific">Parenemella sanctibonifatiensis</name>
    <dbReference type="NCBI Taxonomy" id="2016505"/>
    <lineage>
        <taxon>Bacteria</taxon>
        <taxon>Bacillati</taxon>
        <taxon>Actinomycetota</taxon>
        <taxon>Actinomycetes</taxon>
        <taxon>Propionibacteriales</taxon>
        <taxon>Propionibacteriaceae</taxon>
        <taxon>Parenemella</taxon>
    </lineage>
</organism>
<keyword evidence="3" id="KW-1185">Reference proteome</keyword>
<sequence>MERHDPCTSSPTPSRRGFLGLVGAFLGGNLAGLEDVEGIEIADPGLVQQPDGTYRYSEASPLRYNLTTRPLDKSDVGPTWAWT</sequence>
<gene>
    <name evidence="2" type="ORF">CGZ91_06855</name>
    <name evidence="1" type="ORF">CGZ92_08545</name>
</gene>